<proteinExistence type="predicted"/>
<organism evidence="3">
    <name type="scientific">Soboliphyme baturini</name>
    <dbReference type="NCBI Taxonomy" id="241478"/>
    <lineage>
        <taxon>Eukaryota</taxon>
        <taxon>Metazoa</taxon>
        <taxon>Ecdysozoa</taxon>
        <taxon>Nematoda</taxon>
        <taxon>Enoplea</taxon>
        <taxon>Dorylaimia</taxon>
        <taxon>Dioctophymatida</taxon>
        <taxon>Dioctophymatoidea</taxon>
        <taxon>Soboliphymatidae</taxon>
        <taxon>Soboliphyme</taxon>
    </lineage>
</organism>
<sequence length="549" mass="60166">MQAMVVAPKVSQPDCSMASSDGGGTGVNGTCDEPSTSVSPDLQGLLNDMKFWKRQAVIKTEKFRRKLPEFEFDCVPGSEKEREIRMMCERHLENKMKKMEQEYMKNKSLSFTPTTATDKDQMFPPGSVQTVEQLKRKRRRGSPAPWSESVDTCSCNRMGDRADMFFNADSVGVESGGGVVPYLDVPRDDAGAGCSRAMCQGATNVVTREAAAKQCANDHLNRFASDLNLPRHVIEDIFQSTPCSFDPSVVDAVTSQYLSELDRVFGTSSTGTVDPHAPPSTCATTNGSAILNSLCSVATNSTYEAVAHSGIAVSNSLFLQLVHDSGNNNVAELKQAKRSMKQPQPASGPPVAFDARFSRPDGDDHVFQQQIHCFKKERLEIDEDVRQPYFIPDLVASADNYCATSAIASKMVPNADCPYVMNGYRIPSESSLNPTFFNSPGVSYCNLNEQQRYFEYQRDGPVAGLGPRFEGPYSGVCASQCIVGDGPSYGNPSIRPTMPPPTQVPYCKQDGVPGEFIYNCFGEQPRPCQYSNVNNISSMNSMMDKYSLN</sequence>
<protein>
    <submittedName>
        <fullName evidence="3">Histone acetyltransferase</fullName>
    </submittedName>
</protein>
<evidence type="ECO:0000313" key="1">
    <source>
        <dbReference type="EMBL" id="VDP05737.1"/>
    </source>
</evidence>
<dbReference type="Proteomes" id="UP000270296">
    <property type="component" value="Unassembled WGS sequence"/>
</dbReference>
<name>A0A183IMS8_9BILA</name>
<gene>
    <name evidence="1" type="ORF">SBAD_LOCUS4925</name>
</gene>
<dbReference type="EMBL" id="UZAM01008633">
    <property type="protein sequence ID" value="VDP05737.1"/>
    <property type="molecule type" value="Genomic_DNA"/>
</dbReference>
<evidence type="ECO:0000313" key="2">
    <source>
        <dbReference type="Proteomes" id="UP000270296"/>
    </source>
</evidence>
<accession>A0A183IMS8</accession>
<dbReference type="WBParaSite" id="SBAD_0000512401-mRNA-1">
    <property type="protein sequence ID" value="SBAD_0000512401-mRNA-1"/>
    <property type="gene ID" value="SBAD_0000512401"/>
</dbReference>
<dbReference type="AlphaFoldDB" id="A0A183IMS8"/>
<reference evidence="1 2" key="2">
    <citation type="submission" date="2018-11" db="EMBL/GenBank/DDBJ databases">
        <authorList>
            <consortium name="Pathogen Informatics"/>
        </authorList>
    </citation>
    <scope>NUCLEOTIDE SEQUENCE [LARGE SCALE GENOMIC DNA]</scope>
</reference>
<keyword evidence="2" id="KW-1185">Reference proteome</keyword>
<reference evidence="3" key="1">
    <citation type="submission" date="2016-06" db="UniProtKB">
        <authorList>
            <consortium name="WormBaseParasite"/>
        </authorList>
    </citation>
    <scope>IDENTIFICATION</scope>
</reference>
<evidence type="ECO:0000313" key="3">
    <source>
        <dbReference type="WBParaSite" id="SBAD_0000512401-mRNA-1"/>
    </source>
</evidence>